<evidence type="ECO:0000313" key="1">
    <source>
        <dbReference type="Ensembl" id="ENSMUNP00000029193.1"/>
    </source>
</evidence>
<dbReference type="AlphaFoldDB" id="A0A8V5FQN6"/>
<sequence>MAYDDSKKKEEFLESDRSVDDGLATGRIQREKKRSYKDLRQEEDEIATQVRKPSQNRLKVAANHVLYCSVTFQGKRRGSSPITTDFDFSGLRKWDRRILSYP</sequence>
<dbReference type="Ensembl" id="ENSMUNT00000033320.1">
    <property type="protein sequence ID" value="ENSMUNP00000029193.1"/>
    <property type="gene ID" value="ENSMUNG00000021019.1"/>
</dbReference>
<organism evidence="1 2">
    <name type="scientific">Melopsittacus undulatus</name>
    <name type="common">Budgerigar</name>
    <name type="synonym">Psittacus undulatus</name>
    <dbReference type="NCBI Taxonomy" id="13146"/>
    <lineage>
        <taxon>Eukaryota</taxon>
        <taxon>Metazoa</taxon>
        <taxon>Chordata</taxon>
        <taxon>Craniata</taxon>
        <taxon>Vertebrata</taxon>
        <taxon>Euteleostomi</taxon>
        <taxon>Archelosauria</taxon>
        <taxon>Archosauria</taxon>
        <taxon>Dinosauria</taxon>
        <taxon>Saurischia</taxon>
        <taxon>Theropoda</taxon>
        <taxon>Coelurosauria</taxon>
        <taxon>Aves</taxon>
        <taxon>Neognathae</taxon>
        <taxon>Neoaves</taxon>
        <taxon>Telluraves</taxon>
        <taxon>Australaves</taxon>
        <taxon>Psittaciformes</taxon>
        <taxon>Psittaculidae</taxon>
        <taxon>Melopsittacus</taxon>
    </lineage>
</organism>
<reference evidence="1" key="1">
    <citation type="submission" date="2020-03" db="EMBL/GenBank/DDBJ databases">
        <title>Melopsittacus undulatus (budgerigar) genome, bMelUnd1, maternal haplotype with Z.</title>
        <authorList>
            <person name="Gedman G."/>
            <person name="Mountcastle J."/>
            <person name="Haase B."/>
            <person name="Formenti G."/>
            <person name="Wright T."/>
            <person name="Apodaca J."/>
            <person name="Pelan S."/>
            <person name="Chow W."/>
            <person name="Rhie A."/>
            <person name="Howe K."/>
            <person name="Fedrigo O."/>
            <person name="Jarvis E.D."/>
        </authorList>
    </citation>
    <scope>NUCLEOTIDE SEQUENCE [LARGE SCALE GENOMIC DNA]</scope>
</reference>
<reference evidence="1" key="3">
    <citation type="submission" date="2025-09" db="UniProtKB">
        <authorList>
            <consortium name="Ensembl"/>
        </authorList>
    </citation>
    <scope>IDENTIFICATION</scope>
</reference>
<accession>A0A8V5FQN6</accession>
<dbReference type="Proteomes" id="UP000694405">
    <property type="component" value="Chromosome 5"/>
</dbReference>
<name>A0A8V5FQN6_MELUD</name>
<proteinExistence type="predicted"/>
<keyword evidence="2" id="KW-1185">Reference proteome</keyword>
<evidence type="ECO:0000313" key="2">
    <source>
        <dbReference type="Proteomes" id="UP000694405"/>
    </source>
</evidence>
<reference evidence="1" key="2">
    <citation type="submission" date="2025-08" db="UniProtKB">
        <authorList>
            <consortium name="Ensembl"/>
        </authorList>
    </citation>
    <scope>IDENTIFICATION</scope>
</reference>
<protein>
    <submittedName>
        <fullName evidence="1">Uncharacterized protein</fullName>
    </submittedName>
</protein>